<accession>A0A815A0S7</accession>
<feature type="domain" description="Bulb-type lectin" evidence="1">
    <location>
        <begin position="47"/>
        <end position="161"/>
    </location>
</feature>
<dbReference type="InterPro" id="IPR001480">
    <property type="entry name" value="Bulb-type_lectin_dom"/>
</dbReference>
<dbReference type="Proteomes" id="UP000663852">
    <property type="component" value="Unassembled WGS sequence"/>
</dbReference>
<organism evidence="2 3">
    <name type="scientific">Adineta ricciae</name>
    <name type="common">Rotifer</name>
    <dbReference type="NCBI Taxonomy" id="249248"/>
    <lineage>
        <taxon>Eukaryota</taxon>
        <taxon>Metazoa</taxon>
        <taxon>Spiralia</taxon>
        <taxon>Gnathifera</taxon>
        <taxon>Rotifera</taxon>
        <taxon>Eurotatoria</taxon>
        <taxon>Bdelloidea</taxon>
        <taxon>Adinetida</taxon>
        <taxon>Adinetidae</taxon>
        <taxon>Adineta</taxon>
    </lineage>
</organism>
<dbReference type="SUPFAM" id="SSF51110">
    <property type="entry name" value="alpha-D-mannose-specific plant lectins"/>
    <property type="match status" value="1"/>
</dbReference>
<dbReference type="EMBL" id="CAJNOJ010000179">
    <property type="protein sequence ID" value="CAF1249561.1"/>
    <property type="molecule type" value="Genomic_DNA"/>
</dbReference>
<gene>
    <name evidence="2" type="ORF">EDS130_LOCUS27897</name>
</gene>
<dbReference type="PROSITE" id="PS50927">
    <property type="entry name" value="BULB_LECTIN"/>
    <property type="match status" value="1"/>
</dbReference>
<dbReference type="Gene3D" id="2.90.10.10">
    <property type="entry name" value="Bulb-type lectin domain"/>
    <property type="match status" value="3"/>
</dbReference>
<dbReference type="OrthoDB" id="1884773at2759"/>
<evidence type="ECO:0000313" key="2">
    <source>
        <dbReference type="EMBL" id="CAF1249561.1"/>
    </source>
</evidence>
<dbReference type="SMART" id="SM00108">
    <property type="entry name" value="B_lectin"/>
    <property type="match status" value="1"/>
</dbReference>
<evidence type="ECO:0000259" key="1">
    <source>
        <dbReference type="PROSITE" id="PS50927"/>
    </source>
</evidence>
<reference evidence="2" key="1">
    <citation type="submission" date="2021-02" db="EMBL/GenBank/DDBJ databases">
        <authorList>
            <person name="Nowell W R."/>
        </authorList>
    </citation>
    <scope>NUCLEOTIDE SEQUENCE</scope>
</reference>
<name>A0A815A0S7_ADIRI</name>
<sequence>MIQLKILDKNRTWLQLESILVNIDSLYSKCRTAINCFILLNCKKNIMSCLGNDASLHSPNQISSPNGAYHAVMQDDGNFVLYSTPSRKPLWASNTNGKGQGPFRVTMQDDGNLVIYETCGKPTWSSNTYYKGTKPYQLVMQDDGNLVIYDCNRHATWATDPLRH</sequence>
<dbReference type="AlphaFoldDB" id="A0A815A0S7"/>
<comment type="caution">
    <text evidence="2">The sequence shown here is derived from an EMBL/GenBank/DDBJ whole genome shotgun (WGS) entry which is preliminary data.</text>
</comment>
<dbReference type="InterPro" id="IPR036426">
    <property type="entry name" value="Bulb-type_lectin_dom_sf"/>
</dbReference>
<evidence type="ECO:0000313" key="3">
    <source>
        <dbReference type="Proteomes" id="UP000663852"/>
    </source>
</evidence>
<protein>
    <recommendedName>
        <fullName evidence="1">Bulb-type lectin domain-containing protein</fullName>
    </recommendedName>
</protein>
<dbReference type="CDD" id="cd00028">
    <property type="entry name" value="B_lectin"/>
    <property type="match status" value="1"/>
</dbReference>
<proteinExistence type="predicted"/>